<name>A0A9W9LZM0_9EURO</name>
<dbReference type="GO" id="GO:0042393">
    <property type="term" value="F:histone binding"/>
    <property type="evidence" value="ECO:0007669"/>
    <property type="project" value="InterPro"/>
</dbReference>
<dbReference type="InterPro" id="IPR009072">
    <property type="entry name" value="Histone-fold"/>
</dbReference>
<dbReference type="PANTHER" id="PTHR15992">
    <property type="entry name" value="HOLLIDAY JUNCTION RECOGNITION PROTEIN"/>
    <property type="match status" value="1"/>
</dbReference>
<feature type="region of interest" description="Disordered" evidence="1">
    <location>
        <begin position="205"/>
        <end position="397"/>
    </location>
</feature>
<reference evidence="2" key="1">
    <citation type="submission" date="2022-11" db="EMBL/GenBank/DDBJ databases">
        <authorList>
            <person name="Petersen C."/>
        </authorList>
    </citation>
    <scope>NUCLEOTIDE SEQUENCE</scope>
    <source>
        <strain evidence="2">IBT 21917</strain>
    </source>
</reference>
<dbReference type="Gene3D" id="1.10.20.10">
    <property type="entry name" value="Histone, subunit A"/>
    <property type="match status" value="1"/>
</dbReference>
<dbReference type="Proteomes" id="UP001146351">
    <property type="component" value="Unassembled WGS sequence"/>
</dbReference>
<dbReference type="Pfam" id="PF10384">
    <property type="entry name" value="Scm3"/>
    <property type="match status" value="1"/>
</dbReference>
<feature type="region of interest" description="Disordered" evidence="1">
    <location>
        <begin position="1"/>
        <end position="33"/>
    </location>
</feature>
<dbReference type="InterPro" id="IPR018465">
    <property type="entry name" value="Scm3/HJURP"/>
</dbReference>
<dbReference type="PANTHER" id="PTHR15992:SF5">
    <property type="entry name" value="HOLLIDAY JUNCTION RECOGNITION PROTEIN"/>
    <property type="match status" value="1"/>
</dbReference>
<dbReference type="GO" id="GO:0046982">
    <property type="term" value="F:protein heterodimerization activity"/>
    <property type="evidence" value="ECO:0007669"/>
    <property type="project" value="InterPro"/>
</dbReference>
<accession>A0A9W9LZM0</accession>
<feature type="compositionally biased region" description="Basic residues" evidence="1">
    <location>
        <begin position="257"/>
        <end position="267"/>
    </location>
</feature>
<organism evidence="2 3">
    <name type="scientific">Penicillium capsulatum</name>
    <dbReference type="NCBI Taxonomy" id="69766"/>
    <lineage>
        <taxon>Eukaryota</taxon>
        <taxon>Fungi</taxon>
        <taxon>Dikarya</taxon>
        <taxon>Ascomycota</taxon>
        <taxon>Pezizomycotina</taxon>
        <taxon>Eurotiomycetes</taxon>
        <taxon>Eurotiomycetidae</taxon>
        <taxon>Eurotiales</taxon>
        <taxon>Aspergillaceae</taxon>
        <taxon>Penicillium</taxon>
    </lineage>
</organism>
<feature type="region of interest" description="Disordered" evidence="1">
    <location>
        <begin position="569"/>
        <end position="612"/>
    </location>
</feature>
<dbReference type="EMBL" id="JAPQKO010000001">
    <property type="protein sequence ID" value="KAJ5183728.1"/>
    <property type="molecule type" value="Genomic_DNA"/>
</dbReference>
<protein>
    <recommendedName>
        <fullName evidence="4">Myb-like DNA-binding domain protein</fullName>
    </recommendedName>
</protein>
<gene>
    <name evidence="2" type="ORF">N7492_001344</name>
</gene>
<feature type="compositionally biased region" description="Low complexity" evidence="1">
    <location>
        <begin position="588"/>
        <end position="601"/>
    </location>
</feature>
<dbReference type="AlphaFoldDB" id="A0A9W9LZM0"/>
<dbReference type="OrthoDB" id="2420608at2759"/>
<comment type="caution">
    <text evidence="2">The sequence shown here is derived from an EMBL/GenBank/DDBJ whole genome shotgun (WGS) entry which is preliminary data.</text>
</comment>
<keyword evidence="3" id="KW-1185">Reference proteome</keyword>
<sequence length="612" mass="67592">MDKANDSADELESLQRPVKRPRLSFTPGSPEEIPEEWDLQAARAQNDNRLKSIFEGIFSKYGQDFTEVGDEIDLETGDLVVNNGHLLGLREENDTGNHTQPWLYEAGMSDDATPDEQDHDLADQSEGISAISNLAPDTAAAPDAVVEANSQPRCDAAMAHNKLSDNVDAGSIFKLRQPLEPVYEEPGPQDPLWQAPELPRMFSTPTAESRHANVASTPRLPKLTREPSPPGSGSLWAVRQPRRPRTEVKPKTTPSKSRPRAKRKHHSSPVVRDWSFAQTPDGNESDDPLQEFEPSPSPLKAKSTGIRGLRLPSTPRKSQPESPPALTIEIDPEPDGDDQALADNEEDDQSIVLEQGDARSDVASQAPGLQRESSETPHNSDPGLSPGHSSGKSQIEMTPDEAKVIIRMRYIQERGWDEIIDKLPARSMAEVVEWEDLHWSGRDPDSSRLSTPWSRAELITLDNLKDLLGLSWSDIRAELPDRSHAEIEFELLRLWAGHEIPDDGPSSPHMQDDVIGIHERPAHLPDPPKTAEGMVEPLSAIEKPEARASIPNEQATHGVDEAKNDIGADLPFKFASSPVKPSSNIHHGSPTPTTPSRPGFRTPKKYDFTFRF</sequence>
<feature type="compositionally biased region" description="Acidic residues" evidence="1">
    <location>
        <begin position="330"/>
        <end position="349"/>
    </location>
</feature>
<feature type="compositionally biased region" description="Polar residues" evidence="1">
    <location>
        <begin position="387"/>
        <end position="396"/>
    </location>
</feature>
<reference evidence="2" key="2">
    <citation type="journal article" date="2023" name="IMA Fungus">
        <title>Comparative genomic study of the Penicillium genus elucidates a diverse pangenome and 15 lateral gene transfer events.</title>
        <authorList>
            <person name="Petersen C."/>
            <person name="Sorensen T."/>
            <person name="Nielsen M.R."/>
            <person name="Sondergaard T.E."/>
            <person name="Sorensen J.L."/>
            <person name="Fitzpatrick D.A."/>
            <person name="Frisvad J.C."/>
            <person name="Nielsen K.L."/>
        </authorList>
    </citation>
    <scope>NUCLEOTIDE SEQUENCE</scope>
    <source>
        <strain evidence="2">IBT 21917</strain>
    </source>
</reference>
<dbReference type="GO" id="GO:0005634">
    <property type="term" value="C:nucleus"/>
    <property type="evidence" value="ECO:0007669"/>
    <property type="project" value="InterPro"/>
</dbReference>
<proteinExistence type="predicted"/>
<evidence type="ECO:0000256" key="1">
    <source>
        <dbReference type="SAM" id="MobiDB-lite"/>
    </source>
</evidence>
<evidence type="ECO:0000313" key="3">
    <source>
        <dbReference type="Proteomes" id="UP001146351"/>
    </source>
</evidence>
<evidence type="ECO:0000313" key="2">
    <source>
        <dbReference type="EMBL" id="KAJ5183728.1"/>
    </source>
</evidence>
<evidence type="ECO:0008006" key="4">
    <source>
        <dbReference type="Google" id="ProtNLM"/>
    </source>
</evidence>